<keyword evidence="2" id="KW-0677">Repeat</keyword>
<keyword evidence="1" id="KW-0880">Kelch repeat</keyword>
<dbReference type="SUPFAM" id="SSF54695">
    <property type="entry name" value="POZ domain"/>
    <property type="match status" value="1"/>
</dbReference>
<dbReference type="Pfam" id="PF07707">
    <property type="entry name" value="BACK"/>
    <property type="match status" value="1"/>
</dbReference>
<feature type="domain" description="BACK" evidence="3">
    <location>
        <begin position="20"/>
        <end position="121"/>
    </location>
</feature>
<accession>A0A2G9U3N9</accession>
<dbReference type="SMART" id="SM00875">
    <property type="entry name" value="BACK"/>
    <property type="match status" value="1"/>
</dbReference>
<gene>
    <name evidence="4" type="ORF">TELCIR_13462</name>
</gene>
<dbReference type="InterPro" id="IPR011705">
    <property type="entry name" value="BACK"/>
</dbReference>
<dbReference type="InterPro" id="IPR011333">
    <property type="entry name" value="SKP1/BTB/POZ_sf"/>
</dbReference>
<evidence type="ECO:0000259" key="3">
    <source>
        <dbReference type="SMART" id="SM00875"/>
    </source>
</evidence>
<proteinExistence type="predicted"/>
<dbReference type="Proteomes" id="UP000230423">
    <property type="component" value="Unassembled WGS sequence"/>
</dbReference>
<sequence length="145" mass="16269">EIEIADMDALTLDSLVSFCYTGKIKITDSNVRSLLLAACLLQLNEVKDVVGTEEFQQLSVDRLVEVISCEQLQVQSEEQVFSAVLEWVKFDLAARKQLLPKLLEHVRLSFCQPEYLVDTISKDELVMTDVACRDFVDEAKAGGVI</sequence>
<keyword evidence="5" id="KW-1185">Reference proteome</keyword>
<dbReference type="Gene3D" id="1.25.40.420">
    <property type="match status" value="1"/>
</dbReference>
<evidence type="ECO:0000256" key="1">
    <source>
        <dbReference type="ARBA" id="ARBA00022441"/>
    </source>
</evidence>
<dbReference type="EMBL" id="KZ349482">
    <property type="protein sequence ID" value="PIO64891.1"/>
    <property type="molecule type" value="Genomic_DNA"/>
</dbReference>
<evidence type="ECO:0000313" key="4">
    <source>
        <dbReference type="EMBL" id="PIO64891.1"/>
    </source>
</evidence>
<dbReference type="PANTHER" id="PTHR24412">
    <property type="entry name" value="KELCH PROTEIN"/>
    <property type="match status" value="1"/>
</dbReference>
<dbReference type="AlphaFoldDB" id="A0A2G9U3N9"/>
<evidence type="ECO:0000256" key="2">
    <source>
        <dbReference type="ARBA" id="ARBA00022737"/>
    </source>
</evidence>
<dbReference type="Gene3D" id="3.30.710.10">
    <property type="entry name" value="Potassium Channel Kv1.1, Chain A"/>
    <property type="match status" value="1"/>
</dbReference>
<organism evidence="4 5">
    <name type="scientific">Teladorsagia circumcincta</name>
    <name type="common">Brown stomach worm</name>
    <name type="synonym">Ostertagia circumcincta</name>
    <dbReference type="NCBI Taxonomy" id="45464"/>
    <lineage>
        <taxon>Eukaryota</taxon>
        <taxon>Metazoa</taxon>
        <taxon>Ecdysozoa</taxon>
        <taxon>Nematoda</taxon>
        <taxon>Chromadorea</taxon>
        <taxon>Rhabditida</taxon>
        <taxon>Rhabditina</taxon>
        <taxon>Rhabditomorpha</taxon>
        <taxon>Strongyloidea</taxon>
        <taxon>Trichostrongylidae</taxon>
        <taxon>Teladorsagia</taxon>
    </lineage>
</organism>
<name>A0A2G9U3N9_TELCI</name>
<dbReference type="PANTHER" id="PTHR24412:SF451">
    <property type="entry name" value="KELCH-LIKE PROTEIN 20"/>
    <property type="match status" value="1"/>
</dbReference>
<dbReference type="OrthoDB" id="45365at2759"/>
<reference evidence="4 5" key="1">
    <citation type="submission" date="2015-09" db="EMBL/GenBank/DDBJ databases">
        <title>Draft genome of the parasitic nematode Teladorsagia circumcincta isolate WARC Sus (inbred).</title>
        <authorList>
            <person name="Mitreva M."/>
        </authorList>
    </citation>
    <scope>NUCLEOTIDE SEQUENCE [LARGE SCALE GENOMIC DNA]</scope>
    <source>
        <strain evidence="4 5">S</strain>
    </source>
</reference>
<dbReference type="FunFam" id="1.25.40.420:FF:000001">
    <property type="entry name" value="Kelch-like family member 12"/>
    <property type="match status" value="1"/>
</dbReference>
<protein>
    <submittedName>
        <fullName evidence="4">BTB And Kelch</fullName>
    </submittedName>
</protein>
<feature type="non-terminal residue" evidence="4">
    <location>
        <position position="1"/>
    </location>
</feature>
<evidence type="ECO:0000313" key="5">
    <source>
        <dbReference type="Proteomes" id="UP000230423"/>
    </source>
</evidence>